<reference evidence="2 3" key="1">
    <citation type="journal article" date="2021" name="Sci. Rep.">
        <title>The distribution of antibiotic resistance genes in chicken gut microbiota commensals.</title>
        <authorList>
            <person name="Juricova H."/>
            <person name="Matiasovicova J."/>
            <person name="Kubasova T."/>
            <person name="Cejkova D."/>
            <person name="Rychlik I."/>
        </authorList>
    </citation>
    <scope>NUCLEOTIDE SEQUENCE [LARGE SCALE GENOMIC DNA]</scope>
    <source>
        <strain evidence="2 3">An574</strain>
    </source>
</reference>
<sequence>MSLTYQNMKRAVKIVIAAGNVPNIVGDAGIGKSALVAEIAKELHARLFTTVVSLAEKGDLAIPVPPLRDEAFIQTTQYGELANVKYGYSETLIQIIQQAEAYPDQPIIWFLDEFNRGTAAVQSELMNLVLQRQVNSLHLPNQVHIVLAENPDDSMGGFAETNYAVTPADAAIKDRTVRLVMQASLKDWLLWAKQTDKNGKSNIDPLVQKYLMTHESYLTGPKSDDLCPTPRSWQRVSQNLRQLLLLPANTQQQLMADIFSGDLGSEVGVAFAEYVLHHGQQITANDLVNKPITEILEQFNSQSEADKVQLLTTLTAQNNSLFLDKDFIQRYIDYLNALSPDGRYAIIQEFAKVSRQHPELLEKGYDQANDDEVFAKFYQLVQKIAAL</sequence>
<dbReference type="CDD" id="cd00009">
    <property type="entry name" value="AAA"/>
    <property type="match status" value="1"/>
</dbReference>
<evidence type="ECO:0000313" key="2">
    <source>
        <dbReference type="EMBL" id="MBM6941311.1"/>
    </source>
</evidence>
<name>A0ABS2GZW8_9LACO</name>
<accession>A0ABS2GZW8</accession>
<dbReference type="GO" id="GO:0005524">
    <property type="term" value="F:ATP binding"/>
    <property type="evidence" value="ECO:0007669"/>
    <property type="project" value="UniProtKB-KW"/>
</dbReference>
<dbReference type="RefSeq" id="WP_204785535.1">
    <property type="nucleotide sequence ID" value="NZ_CALVGD010000091.1"/>
</dbReference>
<keyword evidence="3" id="KW-1185">Reference proteome</keyword>
<dbReference type="InterPro" id="IPR003593">
    <property type="entry name" value="AAA+_ATPase"/>
</dbReference>
<evidence type="ECO:0000259" key="1">
    <source>
        <dbReference type="SMART" id="SM00382"/>
    </source>
</evidence>
<proteinExistence type="predicted"/>
<feature type="domain" description="AAA+ ATPase" evidence="1">
    <location>
        <begin position="18"/>
        <end position="187"/>
    </location>
</feature>
<evidence type="ECO:0000313" key="3">
    <source>
        <dbReference type="Proteomes" id="UP000785625"/>
    </source>
</evidence>
<dbReference type="InterPro" id="IPR027417">
    <property type="entry name" value="P-loop_NTPase"/>
</dbReference>
<dbReference type="EMBL" id="JACJKU010000104">
    <property type="protein sequence ID" value="MBM6941311.1"/>
    <property type="molecule type" value="Genomic_DNA"/>
</dbReference>
<dbReference type="Gene3D" id="3.40.50.300">
    <property type="entry name" value="P-loop containing nucleotide triphosphate hydrolases"/>
    <property type="match status" value="1"/>
</dbReference>
<dbReference type="SMART" id="SM00382">
    <property type="entry name" value="AAA"/>
    <property type="match status" value="1"/>
</dbReference>
<comment type="caution">
    <text evidence="2">The sequence shown here is derived from an EMBL/GenBank/DDBJ whole genome shotgun (WGS) entry which is preliminary data.</text>
</comment>
<organism evidence="2 3">
    <name type="scientific">Limosilactobacillus coleohominis</name>
    <dbReference type="NCBI Taxonomy" id="181675"/>
    <lineage>
        <taxon>Bacteria</taxon>
        <taxon>Bacillati</taxon>
        <taxon>Bacillota</taxon>
        <taxon>Bacilli</taxon>
        <taxon>Lactobacillales</taxon>
        <taxon>Lactobacillaceae</taxon>
        <taxon>Limosilactobacillus</taxon>
    </lineage>
</organism>
<dbReference type="Proteomes" id="UP000785625">
    <property type="component" value="Unassembled WGS sequence"/>
</dbReference>
<protein>
    <submittedName>
        <fullName evidence="2">ATP-binding protein</fullName>
    </submittedName>
</protein>
<dbReference type="SUPFAM" id="SSF52540">
    <property type="entry name" value="P-loop containing nucleoside triphosphate hydrolases"/>
    <property type="match status" value="1"/>
</dbReference>
<gene>
    <name evidence="2" type="ORF">H5975_07565</name>
</gene>
<keyword evidence="2" id="KW-0067">ATP-binding</keyword>
<keyword evidence="2" id="KW-0547">Nucleotide-binding</keyword>